<dbReference type="PANTHER" id="PTHR43731">
    <property type="entry name" value="RHOMBOID PROTEASE"/>
    <property type="match status" value="1"/>
</dbReference>
<gene>
    <name evidence="9" type="ORF">GOEFS_023_00180</name>
</gene>
<dbReference type="eggNOG" id="COG0705">
    <property type="taxonomic scope" value="Bacteria"/>
</dbReference>
<dbReference type="InterPro" id="IPR022764">
    <property type="entry name" value="Peptidase_S54_rhomboid_dom"/>
</dbReference>
<dbReference type="Pfam" id="PF01694">
    <property type="entry name" value="Rhomboid"/>
    <property type="match status" value="1"/>
</dbReference>
<dbReference type="STRING" id="1077974.GOEFS_023_00180"/>
<comment type="caution">
    <text evidence="9">The sequence shown here is derived from an EMBL/GenBank/DDBJ whole genome shotgun (WGS) entry which is preliminary data.</text>
</comment>
<evidence type="ECO:0000256" key="5">
    <source>
        <dbReference type="ARBA" id="ARBA00022989"/>
    </source>
</evidence>
<dbReference type="AlphaFoldDB" id="H0QWV0"/>
<feature type="transmembrane region" description="Helical" evidence="7">
    <location>
        <begin position="197"/>
        <end position="218"/>
    </location>
</feature>
<evidence type="ECO:0000256" key="2">
    <source>
        <dbReference type="ARBA" id="ARBA00009045"/>
    </source>
</evidence>
<keyword evidence="4" id="KW-0378">Hydrolase</keyword>
<feature type="transmembrane region" description="Helical" evidence="7">
    <location>
        <begin position="144"/>
        <end position="161"/>
    </location>
</feature>
<evidence type="ECO:0000256" key="6">
    <source>
        <dbReference type="ARBA" id="ARBA00023136"/>
    </source>
</evidence>
<keyword evidence="10" id="KW-1185">Reference proteome</keyword>
<feature type="transmembrane region" description="Helical" evidence="7">
    <location>
        <begin position="7"/>
        <end position="27"/>
    </location>
</feature>
<feature type="transmembrane region" description="Helical" evidence="7">
    <location>
        <begin position="167"/>
        <end position="185"/>
    </location>
</feature>
<reference evidence="9 10" key="1">
    <citation type="submission" date="2011-12" db="EMBL/GenBank/DDBJ databases">
        <title>Whole genome shotgun sequence of Gordonia effusa NBRC 100432.</title>
        <authorList>
            <person name="Yoshida I."/>
            <person name="Takarada H."/>
            <person name="Hosoyama A."/>
            <person name="Tsuchikane K."/>
            <person name="Katsumata H."/>
            <person name="Yamazaki S."/>
            <person name="Fujita N."/>
        </authorList>
    </citation>
    <scope>NUCLEOTIDE SEQUENCE [LARGE SCALE GENOMIC DNA]</scope>
    <source>
        <strain evidence="9 10">NBRC 100432</strain>
    </source>
</reference>
<dbReference type="OrthoDB" id="9807874at2"/>
<protein>
    <submittedName>
        <fullName evidence="9">Rhomboid family protein</fullName>
    </submittedName>
</protein>
<dbReference type="GO" id="GO:0016020">
    <property type="term" value="C:membrane"/>
    <property type="evidence" value="ECO:0007669"/>
    <property type="project" value="UniProtKB-SubCell"/>
</dbReference>
<accession>H0QWV0</accession>
<evidence type="ECO:0000256" key="4">
    <source>
        <dbReference type="ARBA" id="ARBA00022801"/>
    </source>
</evidence>
<dbReference type="PANTHER" id="PTHR43731:SF14">
    <property type="entry name" value="PRESENILIN-ASSOCIATED RHOMBOID-LIKE PROTEIN, MITOCHONDRIAL"/>
    <property type="match status" value="1"/>
</dbReference>
<evidence type="ECO:0000256" key="1">
    <source>
        <dbReference type="ARBA" id="ARBA00004141"/>
    </source>
</evidence>
<organism evidence="9 10">
    <name type="scientific">Gordonia effusa NBRC 100432</name>
    <dbReference type="NCBI Taxonomy" id="1077974"/>
    <lineage>
        <taxon>Bacteria</taxon>
        <taxon>Bacillati</taxon>
        <taxon>Actinomycetota</taxon>
        <taxon>Actinomycetes</taxon>
        <taxon>Mycobacteriales</taxon>
        <taxon>Gordoniaceae</taxon>
        <taxon>Gordonia</taxon>
    </lineage>
</organism>
<dbReference type="SUPFAM" id="SSF144091">
    <property type="entry name" value="Rhomboid-like"/>
    <property type="match status" value="1"/>
</dbReference>
<dbReference type="Proteomes" id="UP000035034">
    <property type="component" value="Unassembled WGS sequence"/>
</dbReference>
<dbReference type="EMBL" id="BAEH01000023">
    <property type="protein sequence ID" value="GAB17301.1"/>
    <property type="molecule type" value="Genomic_DNA"/>
</dbReference>
<keyword evidence="3 7" id="KW-0812">Transmembrane</keyword>
<keyword evidence="5 7" id="KW-1133">Transmembrane helix</keyword>
<evidence type="ECO:0000313" key="10">
    <source>
        <dbReference type="Proteomes" id="UP000035034"/>
    </source>
</evidence>
<dbReference type="MEROPS" id="S54.A08"/>
<feature type="transmembrane region" description="Helical" evidence="7">
    <location>
        <begin position="118"/>
        <end position="137"/>
    </location>
</feature>
<evidence type="ECO:0000313" key="9">
    <source>
        <dbReference type="EMBL" id="GAB17301.1"/>
    </source>
</evidence>
<dbReference type="InterPro" id="IPR035952">
    <property type="entry name" value="Rhomboid-like_sf"/>
</dbReference>
<feature type="transmembrane region" description="Helical" evidence="7">
    <location>
        <begin position="63"/>
        <end position="82"/>
    </location>
</feature>
<comment type="similarity">
    <text evidence="2">Belongs to the peptidase S54 family.</text>
</comment>
<proteinExistence type="inferred from homology"/>
<dbReference type="InterPro" id="IPR050925">
    <property type="entry name" value="Rhomboid_protease_S54"/>
</dbReference>
<feature type="transmembrane region" description="Helical" evidence="7">
    <location>
        <begin position="94"/>
        <end position="112"/>
    </location>
</feature>
<evidence type="ECO:0000259" key="8">
    <source>
        <dbReference type="Pfam" id="PF01694"/>
    </source>
</evidence>
<evidence type="ECO:0000256" key="3">
    <source>
        <dbReference type="ARBA" id="ARBA00022692"/>
    </source>
</evidence>
<feature type="domain" description="Peptidase S54 rhomboid" evidence="8">
    <location>
        <begin position="53"/>
        <end position="182"/>
    </location>
</feature>
<dbReference type="GO" id="GO:0004252">
    <property type="term" value="F:serine-type endopeptidase activity"/>
    <property type="evidence" value="ECO:0007669"/>
    <property type="project" value="InterPro"/>
</dbReference>
<dbReference type="Gene3D" id="1.20.1540.10">
    <property type="entry name" value="Rhomboid-like"/>
    <property type="match status" value="1"/>
</dbReference>
<comment type="subcellular location">
    <subcellularLocation>
        <location evidence="1">Membrane</location>
        <topology evidence="1">Multi-pass membrane protein</topology>
    </subcellularLocation>
</comment>
<evidence type="ECO:0000256" key="7">
    <source>
        <dbReference type="SAM" id="Phobius"/>
    </source>
</evidence>
<name>H0QWV0_9ACTN</name>
<keyword evidence="6 7" id="KW-0472">Membrane</keyword>
<sequence>MAGARPLVTYTLIALNVAIFGICAIQANSTDIAVYLPPLFDRWALAGVDLAGGEYWRLLTAGFLHLSLIHLGVNMLSLYVLGVSLEPALGPRQYTAVYLTALFGGSAAVSMLGEPTTMTAGASGAIYGLMGALLILVLRARMSVAPVVGIIAINVVLSLTLPNISILAHLGGLIFGAASAAAFVFAPRLSREWGARIAWVIVGVVLLFAVALGVAGGYRST</sequence>